<evidence type="ECO:0000313" key="4">
    <source>
        <dbReference type="EMBL" id="MCA4703153.1"/>
    </source>
</evidence>
<evidence type="ECO:0000313" key="5">
    <source>
        <dbReference type="EMBL" id="RGK57459.1"/>
    </source>
</evidence>
<feature type="signal peptide" evidence="1">
    <location>
        <begin position="1"/>
        <end position="21"/>
    </location>
</feature>
<evidence type="ECO:0000259" key="2">
    <source>
        <dbReference type="Pfam" id="PF09603"/>
    </source>
</evidence>
<evidence type="ECO:0000313" key="7">
    <source>
        <dbReference type="Proteomes" id="UP000434604"/>
    </source>
</evidence>
<dbReference type="EMBL" id="JAIWYE010000013">
    <property type="protein sequence ID" value="MCA4703153.1"/>
    <property type="molecule type" value="Genomic_DNA"/>
</dbReference>
<gene>
    <name evidence="5" type="ORF">DXD03_21000</name>
    <name evidence="3" type="ORF">GA398_23165</name>
    <name evidence="4" type="ORF">LD004_05945</name>
</gene>
<dbReference type="RefSeq" id="WP_004319065.1">
    <property type="nucleotide sequence ID" value="NZ_BAABZH010000001.1"/>
</dbReference>
<protein>
    <recommendedName>
        <fullName evidence="2">Fibrobacter succinogenes major paralogous domain-containing protein</fullName>
    </recommendedName>
</protein>
<evidence type="ECO:0000313" key="3">
    <source>
        <dbReference type="EMBL" id="KAB6140945.1"/>
    </source>
</evidence>
<keyword evidence="1" id="KW-0732">Signal</keyword>
<dbReference type="Pfam" id="PF09603">
    <property type="entry name" value="Fib_succ_major"/>
    <property type="match status" value="1"/>
</dbReference>
<comment type="caution">
    <text evidence="5">The sequence shown here is derived from an EMBL/GenBank/DDBJ whole genome shotgun (WGS) entry which is preliminary data.</text>
</comment>
<dbReference type="AlphaFoldDB" id="A0A1Y4V061"/>
<dbReference type="Proteomes" id="UP001198461">
    <property type="component" value="Unassembled WGS sequence"/>
</dbReference>
<reference evidence="5 6" key="1">
    <citation type="submission" date="2018-08" db="EMBL/GenBank/DDBJ databases">
        <title>A genome reference for cultivated species of the human gut microbiota.</title>
        <authorList>
            <person name="Zou Y."/>
            <person name="Xue W."/>
            <person name="Luo G."/>
        </authorList>
    </citation>
    <scope>NUCLEOTIDE SEQUENCE [LARGE SCALE GENOMIC DNA]</scope>
    <source>
        <strain evidence="5 6">TF10-34</strain>
    </source>
</reference>
<dbReference type="CDD" id="cd14948">
    <property type="entry name" value="BACON"/>
    <property type="match status" value="1"/>
</dbReference>
<organism evidence="5 6">
    <name type="scientific">Bacteroides xylanisolvens</name>
    <dbReference type="NCBI Taxonomy" id="371601"/>
    <lineage>
        <taxon>Bacteria</taxon>
        <taxon>Pseudomonadati</taxon>
        <taxon>Bacteroidota</taxon>
        <taxon>Bacteroidia</taxon>
        <taxon>Bacteroidales</taxon>
        <taxon>Bacteroidaceae</taxon>
        <taxon>Bacteroides</taxon>
    </lineage>
</organism>
<dbReference type="InterPro" id="IPR013783">
    <property type="entry name" value="Ig-like_fold"/>
</dbReference>
<name>A0A1Y4V061_9BACE</name>
<sequence>MKHFKDLFSILCLLFITSAFVACDDDNDEYATDDETILSVPQDDLIFTYEGEAKTINVTASENTFVASVTTGDETWAHVSTANNSVKIVVDENVDQQERSTTLTVKLNDARSRIRVKQDAAPAPEAKPKTFTVPTFTGTDKTFVYKLMDGNTQVGEICREYLCSSGNIDKQAIVVYPMVGNSADLTRGFVVSVLDQVYEEDMPTEVFNVSSEPIHNGSVAFDKSANSISSYIAGTKAAPAQFLSISNSGEIKAVEALSDETLTTAPYYATDASGNNYGIVKIGTQYWMQYNLKTTKLANGSDIATGITGADAWKTTAAYRESSSPENPDAGFLYNAVACGYLSGAFADAISPEGFTIPSNEKWSSLVSYLSGTNTVDVGSKLKVTGFGENWNVWYDYKGGTNISGFSAYGIGYGNGDGTLAPDGIKAHVFYLSSTTYGEGLGRFNLNASESSSLLQTEGGFTLGYAIRCIKY</sequence>
<accession>A0A1Y4V061</accession>
<dbReference type="Proteomes" id="UP000261210">
    <property type="component" value="Unassembled WGS sequence"/>
</dbReference>
<feature type="chain" id="PRO_5042692015" description="Fibrobacter succinogenes major paralogous domain-containing protein" evidence="1">
    <location>
        <begin position="22"/>
        <end position="472"/>
    </location>
</feature>
<dbReference type="PROSITE" id="PS51257">
    <property type="entry name" value="PROKAR_LIPOPROTEIN"/>
    <property type="match status" value="1"/>
</dbReference>
<dbReference type="Proteomes" id="UP000434604">
    <property type="component" value="Unassembled WGS sequence"/>
</dbReference>
<dbReference type="NCBIfam" id="TIGR02145">
    <property type="entry name" value="Fib_succ_major"/>
    <property type="match status" value="1"/>
</dbReference>
<dbReference type="Gene3D" id="2.60.40.10">
    <property type="entry name" value="Immunoglobulins"/>
    <property type="match status" value="1"/>
</dbReference>
<dbReference type="InterPro" id="IPR011871">
    <property type="entry name" value="Fib_succ_major"/>
</dbReference>
<reference evidence="3 7" key="2">
    <citation type="journal article" date="2019" name="Nat. Med.">
        <title>A library of human gut bacterial isolates paired with longitudinal multiomics data enables mechanistic microbiome research.</title>
        <authorList>
            <person name="Poyet M."/>
            <person name="Groussin M."/>
            <person name="Gibbons S.M."/>
            <person name="Avila-Pacheco J."/>
            <person name="Jiang X."/>
            <person name="Kearney S.M."/>
            <person name="Perrotta A.R."/>
            <person name="Berdy B."/>
            <person name="Zhao S."/>
            <person name="Lieberman T.D."/>
            <person name="Swanson P.K."/>
            <person name="Smith M."/>
            <person name="Roesemann S."/>
            <person name="Alexander J.E."/>
            <person name="Rich S.A."/>
            <person name="Livny J."/>
            <person name="Vlamakis H."/>
            <person name="Clish C."/>
            <person name="Bullock K."/>
            <person name="Deik A."/>
            <person name="Scott J."/>
            <person name="Pierce K.A."/>
            <person name="Xavier R.J."/>
            <person name="Alm E.J."/>
        </authorList>
    </citation>
    <scope>NUCLEOTIDE SEQUENCE [LARGE SCALE GENOMIC DNA]</scope>
    <source>
        <strain evidence="3 7">BIOML-A58</strain>
    </source>
</reference>
<evidence type="ECO:0000313" key="6">
    <source>
        <dbReference type="Proteomes" id="UP000261210"/>
    </source>
</evidence>
<dbReference type="EMBL" id="WDED01000052">
    <property type="protein sequence ID" value="KAB6140945.1"/>
    <property type="molecule type" value="Genomic_DNA"/>
</dbReference>
<evidence type="ECO:0000256" key="1">
    <source>
        <dbReference type="SAM" id="SignalP"/>
    </source>
</evidence>
<dbReference type="EMBL" id="QSQU01000044">
    <property type="protein sequence ID" value="RGK57459.1"/>
    <property type="molecule type" value="Genomic_DNA"/>
</dbReference>
<feature type="domain" description="Fibrobacter succinogenes major paralogous" evidence="2">
    <location>
        <begin position="280"/>
        <end position="471"/>
    </location>
</feature>
<reference evidence="4" key="3">
    <citation type="submission" date="2023-08" db="EMBL/GenBank/DDBJ databases">
        <title>Mucin Metabolism Genes Underlie the Key Renovations of Bacteroides xylanisolvens Genomes in Captive Great Apes.</title>
        <authorList>
            <person name="Nishida A.H."/>
        </authorList>
    </citation>
    <scope>NUCLEOTIDE SEQUENCE</scope>
    <source>
        <strain evidence="4">P13.H9</strain>
    </source>
</reference>
<proteinExistence type="predicted"/>
<dbReference type="InterPro" id="IPR024361">
    <property type="entry name" value="BACON"/>
</dbReference>